<feature type="chain" id="PRO_5043370959" evidence="2">
    <location>
        <begin position="19"/>
        <end position="177"/>
    </location>
</feature>
<proteinExistence type="predicted"/>
<reference evidence="3 4" key="1">
    <citation type="submission" date="2024-04" db="EMBL/GenBank/DDBJ databases">
        <authorList>
            <person name="Rising A."/>
            <person name="Reimegard J."/>
            <person name="Sonavane S."/>
            <person name="Akerstrom W."/>
            <person name="Nylinder S."/>
            <person name="Hedman E."/>
            <person name="Kallberg Y."/>
        </authorList>
    </citation>
    <scope>NUCLEOTIDE SEQUENCE [LARGE SCALE GENOMIC DNA]</scope>
</reference>
<feature type="region of interest" description="Disordered" evidence="1">
    <location>
        <begin position="157"/>
        <end position="177"/>
    </location>
</feature>
<organism evidence="3 4">
    <name type="scientific">Larinioides sclopetarius</name>
    <dbReference type="NCBI Taxonomy" id="280406"/>
    <lineage>
        <taxon>Eukaryota</taxon>
        <taxon>Metazoa</taxon>
        <taxon>Ecdysozoa</taxon>
        <taxon>Arthropoda</taxon>
        <taxon>Chelicerata</taxon>
        <taxon>Arachnida</taxon>
        <taxon>Araneae</taxon>
        <taxon>Araneomorphae</taxon>
        <taxon>Entelegynae</taxon>
        <taxon>Araneoidea</taxon>
        <taxon>Araneidae</taxon>
        <taxon>Larinioides</taxon>
    </lineage>
</organism>
<keyword evidence="2" id="KW-0732">Signal</keyword>
<evidence type="ECO:0000256" key="1">
    <source>
        <dbReference type="SAM" id="MobiDB-lite"/>
    </source>
</evidence>
<protein>
    <submittedName>
        <fullName evidence="3">Uncharacterized protein</fullName>
    </submittedName>
</protein>
<sequence length="177" mass="19947">MQSYLSLLFVLGASFGNGYVLVESGSVPRRLSEEQNPENIKIPLQDVKTSADDSTDEDAKVMKDLEDRFTTSLVRLLEHGDELYKDSRFDSIINTLKTTMLTVTGEIDEDYIRKVVETFRRKDAANRKEVDEIMMNQLGFSQSDLQDFLDIFAKDIKRSGSPSAPRSPRSLASAISK</sequence>
<keyword evidence="4" id="KW-1185">Reference proteome</keyword>
<evidence type="ECO:0000313" key="4">
    <source>
        <dbReference type="Proteomes" id="UP001497382"/>
    </source>
</evidence>
<feature type="compositionally biased region" description="Low complexity" evidence="1">
    <location>
        <begin position="159"/>
        <end position="177"/>
    </location>
</feature>
<feature type="signal peptide" evidence="2">
    <location>
        <begin position="1"/>
        <end position="18"/>
    </location>
</feature>
<dbReference type="AlphaFoldDB" id="A0AAV1ZFL0"/>
<dbReference type="EMBL" id="CAXIEN010000048">
    <property type="protein sequence ID" value="CAL1270453.1"/>
    <property type="molecule type" value="Genomic_DNA"/>
</dbReference>
<dbReference type="Proteomes" id="UP001497382">
    <property type="component" value="Unassembled WGS sequence"/>
</dbReference>
<evidence type="ECO:0000313" key="3">
    <source>
        <dbReference type="EMBL" id="CAL1270453.1"/>
    </source>
</evidence>
<comment type="caution">
    <text evidence="3">The sequence shown here is derived from an EMBL/GenBank/DDBJ whole genome shotgun (WGS) entry which is preliminary data.</text>
</comment>
<gene>
    <name evidence="3" type="ORF">LARSCL_LOCUS5306</name>
</gene>
<accession>A0AAV1ZFL0</accession>
<evidence type="ECO:0000256" key="2">
    <source>
        <dbReference type="SAM" id="SignalP"/>
    </source>
</evidence>
<name>A0AAV1ZFL0_9ARAC</name>